<feature type="region of interest" description="Disordered" evidence="1">
    <location>
        <begin position="52"/>
        <end position="79"/>
    </location>
</feature>
<evidence type="ECO:0000256" key="1">
    <source>
        <dbReference type="SAM" id="MobiDB-lite"/>
    </source>
</evidence>
<dbReference type="EMBL" id="JAUJFL010000009">
    <property type="protein sequence ID" value="KAK2597570.1"/>
    <property type="molecule type" value="Genomic_DNA"/>
</dbReference>
<organism evidence="3 4">
    <name type="scientific">Phomopsis amygdali</name>
    <name type="common">Fusicoccum amygdali</name>
    <dbReference type="NCBI Taxonomy" id="1214568"/>
    <lineage>
        <taxon>Eukaryota</taxon>
        <taxon>Fungi</taxon>
        <taxon>Dikarya</taxon>
        <taxon>Ascomycota</taxon>
        <taxon>Pezizomycotina</taxon>
        <taxon>Sordariomycetes</taxon>
        <taxon>Sordariomycetidae</taxon>
        <taxon>Diaporthales</taxon>
        <taxon>Diaporthaceae</taxon>
        <taxon>Diaporthe</taxon>
    </lineage>
</organism>
<evidence type="ECO:0000256" key="2">
    <source>
        <dbReference type="SAM" id="SignalP"/>
    </source>
</evidence>
<feature type="chain" id="PRO_5042183218" evidence="2">
    <location>
        <begin position="21"/>
        <end position="212"/>
    </location>
</feature>
<evidence type="ECO:0000313" key="3">
    <source>
        <dbReference type="EMBL" id="KAK2597570.1"/>
    </source>
</evidence>
<evidence type="ECO:0000313" key="4">
    <source>
        <dbReference type="Proteomes" id="UP001265746"/>
    </source>
</evidence>
<dbReference type="Proteomes" id="UP001265746">
    <property type="component" value="Unassembled WGS sequence"/>
</dbReference>
<keyword evidence="4" id="KW-1185">Reference proteome</keyword>
<dbReference type="AlphaFoldDB" id="A0AAD9VXF4"/>
<sequence>MKLATSTIALLVSALLTVSAAPSELNIPTLERASPEGLTRVVLDGDVGIRTDTDVNKTSEYGAEVGESSKDAEGAGEASQYQERNFFHHCMSMRSVPNHARNFHHHSCASASATPSTTTLIVPIAAPTPAPEPVPVPVPVPYPVPAPEPVPVPVPVVIPAPEPVPAPVPVPVPAPASVPVPVPAPAPMPKPVPAPGSCTNASALAGGMADAD</sequence>
<reference evidence="3" key="1">
    <citation type="submission" date="2023-06" db="EMBL/GenBank/DDBJ databases">
        <authorList>
            <person name="Noh H."/>
        </authorList>
    </citation>
    <scope>NUCLEOTIDE SEQUENCE</scope>
    <source>
        <strain evidence="3">DUCC20226</strain>
    </source>
</reference>
<feature type="signal peptide" evidence="2">
    <location>
        <begin position="1"/>
        <end position="20"/>
    </location>
</feature>
<gene>
    <name evidence="3" type="ORF">N8I77_012349</name>
</gene>
<proteinExistence type="predicted"/>
<comment type="caution">
    <text evidence="3">The sequence shown here is derived from an EMBL/GenBank/DDBJ whole genome shotgun (WGS) entry which is preliminary data.</text>
</comment>
<accession>A0AAD9VXF4</accession>
<protein>
    <submittedName>
        <fullName evidence="3">Uncharacterized protein</fullName>
    </submittedName>
</protein>
<keyword evidence="2" id="KW-0732">Signal</keyword>
<name>A0AAD9VXF4_PHOAM</name>